<proteinExistence type="predicted"/>
<evidence type="ECO:0000313" key="2">
    <source>
        <dbReference type="EMBL" id="GMT05946.1"/>
    </source>
</evidence>
<gene>
    <name evidence="2" type="ORF">PENTCL1PPCAC_28120</name>
</gene>
<keyword evidence="1" id="KW-0732">Signal</keyword>
<keyword evidence="3" id="KW-1185">Reference proteome</keyword>
<protein>
    <submittedName>
        <fullName evidence="2">Uncharacterized protein</fullName>
    </submittedName>
</protein>
<evidence type="ECO:0000313" key="3">
    <source>
        <dbReference type="Proteomes" id="UP001432027"/>
    </source>
</evidence>
<organism evidence="2 3">
    <name type="scientific">Pristionchus entomophagus</name>
    <dbReference type="NCBI Taxonomy" id="358040"/>
    <lineage>
        <taxon>Eukaryota</taxon>
        <taxon>Metazoa</taxon>
        <taxon>Ecdysozoa</taxon>
        <taxon>Nematoda</taxon>
        <taxon>Chromadorea</taxon>
        <taxon>Rhabditida</taxon>
        <taxon>Rhabditina</taxon>
        <taxon>Diplogasteromorpha</taxon>
        <taxon>Diplogasteroidea</taxon>
        <taxon>Neodiplogasteridae</taxon>
        <taxon>Pristionchus</taxon>
    </lineage>
</organism>
<accession>A0AAV5UHL8</accession>
<dbReference type="AlphaFoldDB" id="A0AAV5UHL8"/>
<name>A0AAV5UHL8_9BILA</name>
<evidence type="ECO:0000256" key="1">
    <source>
        <dbReference type="SAM" id="SignalP"/>
    </source>
</evidence>
<dbReference type="EMBL" id="BTSX01000006">
    <property type="protein sequence ID" value="GMT05946.1"/>
    <property type="molecule type" value="Genomic_DNA"/>
</dbReference>
<dbReference type="Proteomes" id="UP001432027">
    <property type="component" value="Unassembled WGS sequence"/>
</dbReference>
<comment type="caution">
    <text evidence="2">The sequence shown here is derived from an EMBL/GenBank/DDBJ whole genome shotgun (WGS) entry which is preliminary data.</text>
</comment>
<sequence>MDDESYFMLSKLFYFCLSLSIARAVHSAVQFCRAIREYQKQPYSQSPSGEWMRDDDLHRSDLILLPSTVVFTNVRVNSTFRYSELLTPVSDPQYFFSEER</sequence>
<feature type="chain" id="PRO_5043663655" evidence="1">
    <location>
        <begin position="28"/>
        <end position="100"/>
    </location>
</feature>
<reference evidence="2" key="1">
    <citation type="submission" date="2023-10" db="EMBL/GenBank/DDBJ databases">
        <title>Genome assembly of Pristionchus species.</title>
        <authorList>
            <person name="Yoshida K."/>
            <person name="Sommer R.J."/>
        </authorList>
    </citation>
    <scope>NUCLEOTIDE SEQUENCE</scope>
    <source>
        <strain evidence="2">RS0144</strain>
    </source>
</reference>
<feature type="signal peptide" evidence="1">
    <location>
        <begin position="1"/>
        <end position="27"/>
    </location>
</feature>